<keyword evidence="5 10" id="KW-0812">Transmembrane</keyword>
<sequence length="97" mass="11005">MGGASQIVLLIVIFGIMYLLIILPEQRNRKKHQELLNNLKKGDKVLMQSGIRGVVTKIKDNVVTIKIAEKVEIEVEKPYIIGLYKQESKTKEIKSSN</sequence>
<feature type="transmembrane region" description="Helical" evidence="10">
    <location>
        <begin position="6"/>
        <end position="23"/>
    </location>
</feature>
<protein>
    <submittedName>
        <fullName evidence="11">Preprotein translocase subunit YajC</fullName>
    </submittedName>
</protein>
<name>A0A660S9A6_UNCT6</name>
<dbReference type="GO" id="GO:0015031">
    <property type="term" value="P:protein transport"/>
    <property type="evidence" value="ECO:0007669"/>
    <property type="project" value="UniProtKB-KW"/>
</dbReference>
<dbReference type="NCBIfam" id="TIGR00739">
    <property type="entry name" value="yajC"/>
    <property type="match status" value="1"/>
</dbReference>
<evidence type="ECO:0000313" key="12">
    <source>
        <dbReference type="Proteomes" id="UP000282321"/>
    </source>
</evidence>
<keyword evidence="7 10" id="KW-1133">Transmembrane helix</keyword>
<evidence type="ECO:0000256" key="10">
    <source>
        <dbReference type="SAM" id="Phobius"/>
    </source>
</evidence>
<organism evidence="11 12">
    <name type="scientific">candidate division TA06 bacterium</name>
    <dbReference type="NCBI Taxonomy" id="2250710"/>
    <lineage>
        <taxon>Bacteria</taxon>
        <taxon>Bacteria division TA06</taxon>
    </lineage>
</organism>
<dbReference type="InterPro" id="IPR003849">
    <property type="entry name" value="Preprotein_translocase_YajC"/>
</dbReference>
<proteinExistence type="inferred from homology"/>
<dbReference type="EMBL" id="QNBC01000022">
    <property type="protein sequence ID" value="RKX67294.1"/>
    <property type="molecule type" value="Genomic_DNA"/>
</dbReference>
<evidence type="ECO:0000256" key="4">
    <source>
        <dbReference type="ARBA" id="ARBA00022475"/>
    </source>
</evidence>
<dbReference type="SMART" id="SM01323">
    <property type="entry name" value="YajC"/>
    <property type="match status" value="1"/>
</dbReference>
<keyword evidence="8" id="KW-0811">Translocation</keyword>
<evidence type="ECO:0000256" key="3">
    <source>
        <dbReference type="ARBA" id="ARBA00022448"/>
    </source>
</evidence>
<dbReference type="PANTHER" id="PTHR33909">
    <property type="entry name" value="SEC TRANSLOCON ACCESSORY COMPLEX SUBUNIT YAJC"/>
    <property type="match status" value="1"/>
</dbReference>
<evidence type="ECO:0000256" key="7">
    <source>
        <dbReference type="ARBA" id="ARBA00022989"/>
    </source>
</evidence>
<evidence type="ECO:0000256" key="8">
    <source>
        <dbReference type="ARBA" id="ARBA00023010"/>
    </source>
</evidence>
<reference evidence="11 12" key="1">
    <citation type="submission" date="2018-06" db="EMBL/GenBank/DDBJ databases">
        <title>Extensive metabolic versatility and redundancy in microbially diverse, dynamic hydrothermal sediments.</title>
        <authorList>
            <person name="Dombrowski N."/>
            <person name="Teske A."/>
            <person name="Baker B.J."/>
        </authorList>
    </citation>
    <scope>NUCLEOTIDE SEQUENCE [LARGE SCALE GENOMIC DNA]</scope>
    <source>
        <strain evidence="11">B35_G9</strain>
    </source>
</reference>
<dbReference type="Proteomes" id="UP000282321">
    <property type="component" value="Unassembled WGS sequence"/>
</dbReference>
<evidence type="ECO:0000313" key="11">
    <source>
        <dbReference type="EMBL" id="RKX67294.1"/>
    </source>
</evidence>
<evidence type="ECO:0000256" key="2">
    <source>
        <dbReference type="ARBA" id="ARBA00006742"/>
    </source>
</evidence>
<evidence type="ECO:0000256" key="5">
    <source>
        <dbReference type="ARBA" id="ARBA00022692"/>
    </source>
</evidence>
<comment type="similarity">
    <text evidence="2">Belongs to the YajC family.</text>
</comment>
<dbReference type="PRINTS" id="PR01853">
    <property type="entry name" value="YAJCTRNLCASE"/>
</dbReference>
<dbReference type="PANTHER" id="PTHR33909:SF1">
    <property type="entry name" value="SEC TRANSLOCON ACCESSORY COMPLEX SUBUNIT YAJC"/>
    <property type="match status" value="1"/>
</dbReference>
<accession>A0A660S9A6</accession>
<dbReference type="AlphaFoldDB" id="A0A660S9A6"/>
<keyword evidence="3" id="KW-0813">Transport</keyword>
<evidence type="ECO:0000256" key="6">
    <source>
        <dbReference type="ARBA" id="ARBA00022927"/>
    </source>
</evidence>
<comment type="caution">
    <text evidence="11">The sequence shown here is derived from an EMBL/GenBank/DDBJ whole genome shotgun (WGS) entry which is preliminary data.</text>
</comment>
<gene>
    <name evidence="11" type="primary">yajC</name>
    <name evidence="11" type="ORF">DRP44_02570</name>
</gene>
<evidence type="ECO:0000256" key="9">
    <source>
        <dbReference type="ARBA" id="ARBA00023136"/>
    </source>
</evidence>
<evidence type="ECO:0000256" key="1">
    <source>
        <dbReference type="ARBA" id="ARBA00004162"/>
    </source>
</evidence>
<dbReference type="GO" id="GO:0005886">
    <property type="term" value="C:plasma membrane"/>
    <property type="evidence" value="ECO:0007669"/>
    <property type="project" value="UniProtKB-SubCell"/>
</dbReference>
<dbReference type="Pfam" id="PF02699">
    <property type="entry name" value="YajC"/>
    <property type="match status" value="1"/>
</dbReference>
<keyword evidence="6" id="KW-0653">Protein transport</keyword>
<comment type="subcellular location">
    <subcellularLocation>
        <location evidence="1">Cell membrane</location>
        <topology evidence="1">Single-pass membrane protein</topology>
    </subcellularLocation>
</comment>
<keyword evidence="4" id="KW-1003">Cell membrane</keyword>
<keyword evidence="9 10" id="KW-0472">Membrane</keyword>